<dbReference type="STRING" id="1048834.TC41_1872"/>
<name>F8IDD6_ALIAT</name>
<organism evidence="2 3">
    <name type="scientific">Alicyclobacillus acidocaldarius (strain Tc-4-1)</name>
    <name type="common">Bacillus acidocaldarius</name>
    <dbReference type="NCBI Taxonomy" id="1048834"/>
    <lineage>
        <taxon>Bacteria</taxon>
        <taxon>Bacillati</taxon>
        <taxon>Bacillota</taxon>
        <taxon>Bacilli</taxon>
        <taxon>Bacillales</taxon>
        <taxon>Alicyclobacillaceae</taxon>
        <taxon>Alicyclobacillus</taxon>
    </lineage>
</organism>
<feature type="region of interest" description="Disordered" evidence="1">
    <location>
        <begin position="37"/>
        <end position="58"/>
    </location>
</feature>
<dbReference type="KEGG" id="aad:TC41_1872"/>
<reference evidence="2 3" key="1">
    <citation type="journal article" date="2011" name="J. Bacteriol.">
        <title>Complete Genome Sequence of Alicyclobacillus acidocaldarius Strain Tc-4-1.</title>
        <authorList>
            <person name="Chen Y."/>
            <person name="He Y."/>
            <person name="Zhang B."/>
            <person name="Yang J."/>
            <person name="Li W."/>
            <person name="Dong Z."/>
            <person name="Hu S."/>
        </authorList>
    </citation>
    <scope>NUCLEOTIDE SEQUENCE [LARGE SCALE GENOMIC DNA]</scope>
    <source>
        <strain evidence="2 3">Tc-4-1</strain>
    </source>
</reference>
<dbReference type="AlphaFoldDB" id="F8IDD6"/>
<feature type="compositionally biased region" description="Basic and acidic residues" evidence="1">
    <location>
        <begin position="37"/>
        <end position="46"/>
    </location>
</feature>
<dbReference type="EMBL" id="CP002902">
    <property type="protein sequence ID" value="AEJ43789.1"/>
    <property type="molecule type" value="Genomic_DNA"/>
</dbReference>
<dbReference type="HOGENOM" id="CLU_2969075_0_0_9"/>
<gene>
    <name evidence="2" type="ordered locus">TC41_1872</name>
</gene>
<protein>
    <submittedName>
        <fullName evidence="2">Uncharacterized protein</fullName>
    </submittedName>
</protein>
<evidence type="ECO:0000256" key="1">
    <source>
        <dbReference type="SAM" id="MobiDB-lite"/>
    </source>
</evidence>
<evidence type="ECO:0000313" key="3">
    <source>
        <dbReference type="Proteomes" id="UP000000292"/>
    </source>
</evidence>
<dbReference type="Proteomes" id="UP000000292">
    <property type="component" value="Chromosome"/>
</dbReference>
<reference evidence="3" key="2">
    <citation type="submission" date="2011-06" db="EMBL/GenBank/DDBJ databases">
        <title>The complete genome sequence of Alicyclobacillus acidocaldarius sp. Tc-4-1.</title>
        <authorList>
            <person name="Chen Y."/>
            <person name="He Y."/>
            <person name="Dong Z."/>
            <person name="Hu S."/>
        </authorList>
    </citation>
    <scope>NUCLEOTIDE SEQUENCE [LARGE SCALE GENOMIC DNA]</scope>
    <source>
        <strain evidence="3">Tc-4-1</strain>
    </source>
</reference>
<evidence type="ECO:0000313" key="2">
    <source>
        <dbReference type="EMBL" id="AEJ43789.1"/>
    </source>
</evidence>
<accession>F8IDD6</accession>
<sequence length="58" mass="7063">MQANDTVWVVVQWWPRDDFPPLIEVFGQRTLAEYDTKRKRDQEPESRVIMQEASVRQW</sequence>
<proteinExistence type="predicted"/>